<dbReference type="Pfam" id="PF13193">
    <property type="entry name" value="AMP-binding_C"/>
    <property type="match status" value="4"/>
</dbReference>
<evidence type="ECO:0000313" key="9">
    <source>
        <dbReference type="Proteomes" id="UP000502421"/>
    </source>
</evidence>
<reference evidence="9" key="1">
    <citation type="submission" date="2020-04" db="EMBL/GenBank/DDBJ databases">
        <authorList>
            <person name="Kittiwongwattana C."/>
        </authorList>
    </citation>
    <scope>NUCLEOTIDE SEQUENCE [LARGE SCALE GENOMIC DNA]</scope>
    <source>
        <strain evidence="9">1310</strain>
    </source>
</reference>
<evidence type="ECO:0000256" key="6">
    <source>
        <dbReference type="ARBA" id="ARBA00022737"/>
    </source>
</evidence>
<dbReference type="InterPro" id="IPR036736">
    <property type="entry name" value="ACP-like_sf"/>
</dbReference>
<comment type="similarity">
    <text evidence="2">Belongs to the ATP-dependent AMP-binding enzyme family.</text>
</comment>
<dbReference type="FunFam" id="1.10.1200.10:FF:000005">
    <property type="entry name" value="Nonribosomal peptide synthetase 1"/>
    <property type="match status" value="3"/>
</dbReference>
<accession>A0AAE6ZFN5</accession>
<dbReference type="CDD" id="cd17646">
    <property type="entry name" value="A_NRPS_AB3403-like"/>
    <property type="match status" value="1"/>
</dbReference>
<evidence type="ECO:0000259" key="7">
    <source>
        <dbReference type="PROSITE" id="PS50075"/>
    </source>
</evidence>
<dbReference type="Gene3D" id="2.30.38.10">
    <property type="entry name" value="Luciferase, Domain 3"/>
    <property type="match status" value="4"/>
</dbReference>
<proteinExistence type="inferred from homology"/>
<keyword evidence="5" id="KW-0436">Ligase</keyword>
<dbReference type="NCBIfam" id="NF003417">
    <property type="entry name" value="PRK04813.1"/>
    <property type="match status" value="4"/>
</dbReference>
<evidence type="ECO:0000256" key="5">
    <source>
        <dbReference type="ARBA" id="ARBA00022598"/>
    </source>
</evidence>
<dbReference type="CDD" id="cd19543">
    <property type="entry name" value="DCL_NRPS"/>
    <property type="match status" value="2"/>
</dbReference>
<organism evidence="8 9">
    <name type="scientific">Chitinophaga oryzae</name>
    <dbReference type="NCBI Taxonomy" id="2725414"/>
    <lineage>
        <taxon>Bacteria</taxon>
        <taxon>Pseudomonadati</taxon>
        <taxon>Bacteroidota</taxon>
        <taxon>Chitinophagia</taxon>
        <taxon>Chitinophagales</taxon>
        <taxon>Chitinophagaceae</taxon>
        <taxon>Chitinophaga</taxon>
    </lineage>
</organism>
<sequence length="5231" mass="579999">MPSLNTNDILALLQQATENGVTISFEDDSLLLNIADDRELDESFLAKLKEHKVRLIEYLKQQDNEQDYTTTITPLAGIFEGHVPLSFGQERLWFIDQLEGSVQYHLRGAFRISGRLDTASLERTFQAIVNRHEILRTVILQEEGRPYQHVLEKDRWHLGFTADTSETADAIQLSACIGTLINAPFDLGRDHPLRVHLIRLSAEEHILVIVIHHIAVDGWSMSILFNEVEELYAVYSGGRTDTTPPLPVQYADYALWQRKHLRGRFLENKLDYWRKKLSGTALLELPGDGSRGVRKSTNGALIPFKIDKELTGRLRLLSREQNVTLYMTLLATFKVLLHRYSGQDDICVGCPVDGRLQEEAEGLIGFFVNTLALRSDLGNNPAFTDLLQQVKETTVGAYEHQEVPFEKIVDAVVTNRDLSRAPLFQVVFGLEKMSDNFMLRLGGLTVKTEEIEHTTTLFDLNFSAVENPDGIDVNLEYCSDLFTRQTIIRLWGHFEQLLRSVVAAPQEKIGLLPMLTAGEREQLLGTFNAAAVGYPREKTMVDLLIEQALRTPDAVAVSLDGTTLTYGELHARSNQLAHHLREKGVEEDTLVPICLERSPEMIIGILGILKAGGAYVPVDPDYPEERVRFIIEDTAARVVVTSSACKDKLKTNRKDIVLVAADKKLRTPAAYKTAPPVTSLRPSNLAYVIYTSGSTGNPKGVLIEHRNVVRLFETEAPLYDFNSADVWTMFHSFCFDFSVWEMYGALFYGGRLVIVPKPVAQDAMAFGELLLREKVTILNQTPSAFYVLQDYLTGATDTVPVRYVIFGGEALNPGKVQPWLQRYGNCRLINMYGITETTVHVTYQPIALHHANSGSVIGVPIPTLSLYILDPYGGLVPPGVAGELHVGGAGLARGYLHRPDLTATRFVADPFSHEPGARMYRTGDLGRWLPDGTVEYLGRIDDQVKIRGFRIELGEIESVMTKCKLVNQAVVLAKADGKGNKRLIGYVVPNGVYDKAAILAYLKEQLPEYMVPAILIALDKLPLTRNGKVDKKALPDADAGAVLTNEYIAPHTATEQALALIWKDLLGVERVGLNDNFFELGGDSIITIQVVSRARRAGYHLHPRDLFLHQTIGGLAAMLGAGQETVHAGEQGTLTGESGLLPIQQWYFDSEPPTVSHYNQGLSIAVDKHITPEAMATAIGGLVRYHDALRFTYQQGATGWTQRYGTAEGSLEVADLRAAPVAAMQEQLLSYANAAHRGLDIATGDLLHATLLLTPSTEAHNYLLLAIHHLAVDGVSWRIILEDLALLLKNTDNKPAEAVLGAKGASVRQWREALAGYGSQALLSGQPAYWEKITGHYAPLSKQKTNVRPATLKDIRTRQVRLDAAKTTALLQEAPKAYHTAINDILLSALAQAVAAWDGRQQVVIGLEGHGREDIAKGIDTTRTVGWFTSLYPVLLDIAGQAGTGATLKTIKEQLRQVPDRGIGFGVLKYLNKVPALQGSDPWDIVFNYLGQLDNLTGNDGPLRYAAELPGQSVAPDYPVQEKIAVNSIIQNGALVLDWSYSTLHFEEADIIALSAGYLEQLETLIAHCTAVRHAVFTPSDFGLGGIVSMEELDAFMAADFRGAQRQAQVEDICRLSGLQEGMLFHGLYESQNAAYFQQLRCDLEAPDIDALQQSWNHLLSRYSILRTGFYYDDFSIPLQCAYREAEMPFELLDYSHLTEETRQQALRDYEAADREKGIDFTVVPLMRVALIRLNDKRYRMLWTFHHILFDGWSMALLLENLLRTYGRLSAGESPEPYEKDRYNDYIRYVEQQDKAQAAAYWQGYLKDTDEGTLLPFIHAAAERNKGAGVYNTATVSLDSNDTAVLTRFAQQQRLTINTIMQGVWAYLLSRYTGRSEVTYGVTVSGRPEDLPGVEQRVGLYINTLPLHTVVRENSRVVSWLQEIQASQLESREFQYTGLDTIRRGAGISGDLFDTLLVFENYPVGKALEAENWRLRIDNLAVEEHTNYPLSVIIEAGEETRISFNYNAGILSSADVQAMEGHFEQVLRQLTSSADALVQELEWLTDAERRQLAAFNDTDESYPENQTLVSLFLEQVHRTPEAIAVVFEDETLTYRQLEERSAQLAGFLLDKGIGRETLVPVLLERSGAMIVAILGVLRAGGAYVPIDPGYPEERVRYMLKDTRATVVLADSRTAALVPAGVTAVRLDTDWPLIHRYAAAAPAVTITPQSLAYVIYTSGSTGMPKGVMNEHKGVVNRLQWAQDYFGLLPEDAVLQKTTFSFDVSVWELFWPLVSGAKLVFAKPDGQKDADYLQAAIQRYGITTIHFVPSLLNVFLENIDSGACPSLQRVLCSGEALKPQQVLAVREKLPHVDLYNLYGPTEAAIEVTCWHAPAMPGDIDIVPIGKPVANTRLYILDKAGHLLPPGIAGELHIAGIQVARGYLNRLDLTAEKFVADPFSQAAGARMYRTGDLCRWLPDGNIEYLGRIDDQVKIRGFRVEPGEIENALLDTQLVNDAAVVVKEDAGGHKRLVAYVVPAATFDKEVIVSALRERLPEYMVPAITVPLEAIPLTASGKVNRKALPDPDFSTVTANAYTAPRNETERILAEIWQQLLNLPRIGVYDNFFESGGDSIITIQLVSRARKAGLNFQPRDIFTCQHIAALAAELQSRSQSALTGEQSLLTGDSGLLPIQQWYLETAGPDAPYFNQSLLLTVNKQIGTDTLATAVKQLLAAHDSLRFRFRYDGKEWTQTYGDYQGMLEVEDLRETPAGQLAGRIQELADHYHATLSLENGILVRTVFLRTPATETGNRLLVVIHHLAVDGVSWRILLEDLALLLKEGSGALAAPKGTSYRQWQQALVSYGQSARLQSQQAFWEQVRERYLPLPTDFSSNGRITAADIRTHEVRLNATSTQQLLQRTASAYRTEVNDLLLAALTRILSAWSGAAGTVIGLEGHGREDIAADIDTSRTVGWFTSLYPVYLPAAEGEGPEALLKTVKESLRKIADKGIGYGVLKYLHKVPSLQGSHPWDIIFNYLGQADNVTQAGSYIGLARESSGTGLSPALPVNEKMVVDCIVQDGALVIQWKYSHQHYNPTTITQLAADYLSQLETLIQHCVSRQETMVTPADYGLGQEISWEELDRFLEAPYKGVSRRRQVSGLYRLSGLQEGMLFHSLYDGEGGTYIEQFVCDLEQLRPHAFIQSWNRLLQQYTILRTGFYYDEFTIPVQCVYEQVEIPVTVLDYTHLGKAAQEEAFAAFKAEDLRQGFDFREAPLTRLALVRLQDNTYRMLWTSHHMLLDGWSLSVLVDSLLNTYELLVTGNELPALTVDHFGDYIRYQEKQDKTRLQAFWSQYLQGATEGTLLPFIDAAAARTKGSGVYLEHLLALGATFTQQLTAFTQQHHITTSTLMEGVWAYLLHRYTSRNEISYGVTVSGRPDDLPGVEHRVGLYINTLPLHTRVDGQQDIVSWLQAIQAEQLKSRDFQYASLNDVQQWTGVGGDLFDSSLTFQNYPVNDVLEARDWALKIRNVQIHPHTNYPLTIIIGIASETTLLFAYNSDLLPATAVRMMAGHFRETLKQIVTHQANLLADIEPLTPAEKATLLNTSSVDYPQEATVVSLVEAQAARVEQETAVVFEEDRLTWRQLEDQSNQLARYLRNLGVQPGELVPLCIERSVQMIAGMLGILKAGAAYVPIDPDFPAERIAYVLKDTGARIVVSSNACKDLLPQRASLQVMTIDGNAAKIAALATSRLQAVITPDSVAYVIYTSGSTGQPKGVQVTHGNLVDYTYGLKAATPLEDCRTFGLLSSIATDLGNTVIFGSLLTGGALHLFSKDTINDPEKINSYLRRRPLDVIKIVPSHWKALCSGDELLLPQKLLIFGGEALDSGVTDSIRAAKASCTVVNHYGPTETTIGKLLHVVNPEQVYGKTVPIGKPFSNTSVYIVSPDGKLCPVGVPGELLIGGAGVAKGYLHQPALTENKFITDPFHPDAGHRLYRTGDLVKYLPDGNILFLGRIDDQVKIRGYRVEPGEIASVLTAAESVSQAVVLVKADASGEKRLVAYVVPDGEFNREGVTAYIRQELPDYMQPSAILVLDHFPLLPNGKIDRKALPDPEVVVTTGDDYTAPSTPTEIRMAAIWSRLLEVDQVGLHDDFFALGGHSLLAIRLISAIRKELTAEVVIGDVFDYPTVKMLSARLDHNRVDTTVPAVVKQARPKQVPLSFGQERFWFIDQMEGSVHYHVPAVLRLKGRLQPQVLENALRTIVDRHEVLRTVMEQEDGQAYQHVKPAGNWRMDRTSRPDYLHNVAALHEEIARLVAVPFDLQHDYMLRVHLVTLSEQEHVMVVILHHIASDGWSNTILVNELMELYAAGVEGRTPQLKALPVQYADYAIWQRNYLSGDVLEQQLGYWKRQLTDVAPLQLPTDFIRPAVQSNRGARYWFMIDEELTGRLRSLCHEEGVTLFMTLLAAYNVLLHRYSGQDDICVGSPVAGRTQHESEGLIGLFINTIALRADLSNNPIFTTFLQQVKTTTLGAFTHQEVPFERIVDAVVKDRDVSRTPLFQAAFVLQNAPEVPDLKLQDVQFALEDIPYTSSKVDLNFTMEEVGGELRGCVEYCADLFREDTIRRMARHYEQLLRTAVATPDTSIGTMTLLSEAETATLLHTFNATAADYPLHHTIIDQLKVQVDLQPEATALIFTGQQLTYRELDERAAQMAHYLRSKGVTNRSLVPVCLERSLEMIISILGILKAGAAYVPVDPEYPADRISYMLSDTGADVMVSSAGCSGKLRAANADATIVLVDEEADAIGSCPVAAPARLPKPEDLAYVIYTSGSTGKPKGVMLEHRGVVNLALSQRDALWLKPGMRSLQFASFGFDASCYEIFNTLLSGGILVLPRKEDLLSADSFAELVETQRVDLVTLPPSYQHIIKDVLGPVRTIVSAGEPLNREDGKYLQGKGIRLINAYGPTENTVCTTLTDQPIREDNVVTIGKPIANVEVYILDRYGALCPIGVAGEMCIGGANLARGYLHRETLTTEKFIPHPFSTVPGARLYRTGDTARWLSDGNIEYIGRIDHQVKIRGFRIELGEIETVLLECGLVSEAVVLARADGADNKRLVGYIVPQGAFDKEGILRYLKEKLPEYMVPALLIPMEQLPVTASGKIDRRALPDPDDLHKGTFVAPRDTMEADLAAIWQELLEVPQVGIYDDFFELGGDSLLAVRVVAHLKRKLAVHLSVSKLFECKNIARLAACIHALSATTVAESDTAYDVHEL</sequence>
<gene>
    <name evidence="8" type="ORF">HF329_11105</name>
</gene>
<dbReference type="Gene3D" id="3.30.300.30">
    <property type="match status" value="4"/>
</dbReference>
<dbReference type="PANTHER" id="PTHR45527">
    <property type="entry name" value="NONRIBOSOMAL PEPTIDE SYNTHETASE"/>
    <property type="match status" value="1"/>
</dbReference>
<dbReference type="CDD" id="cd05930">
    <property type="entry name" value="A_NRPS"/>
    <property type="match status" value="2"/>
</dbReference>
<dbReference type="Gene3D" id="3.40.50.980">
    <property type="match status" value="8"/>
</dbReference>
<dbReference type="FunFam" id="3.40.50.12780:FF:000012">
    <property type="entry name" value="Non-ribosomal peptide synthetase"/>
    <property type="match status" value="4"/>
</dbReference>
<evidence type="ECO:0000256" key="2">
    <source>
        <dbReference type="ARBA" id="ARBA00006432"/>
    </source>
</evidence>
<dbReference type="SUPFAM" id="SSF52777">
    <property type="entry name" value="CoA-dependent acyltransferases"/>
    <property type="match status" value="12"/>
</dbReference>
<keyword evidence="6" id="KW-0677">Repeat</keyword>
<dbReference type="SUPFAM" id="SSF56801">
    <property type="entry name" value="Acetyl-CoA synthetase-like"/>
    <property type="match status" value="4"/>
</dbReference>
<feature type="domain" description="Carrier" evidence="7">
    <location>
        <begin position="2574"/>
        <end position="2648"/>
    </location>
</feature>
<dbReference type="GO" id="GO:0031177">
    <property type="term" value="F:phosphopantetheine binding"/>
    <property type="evidence" value="ECO:0007669"/>
    <property type="project" value="InterPro"/>
</dbReference>
<dbReference type="FunFam" id="3.40.50.980:FF:000002">
    <property type="entry name" value="Enterobactin synthetase component F"/>
    <property type="match status" value="2"/>
</dbReference>
<dbReference type="PROSITE" id="PS50075">
    <property type="entry name" value="CARRIER"/>
    <property type="match status" value="4"/>
</dbReference>
<dbReference type="Pfam" id="PF00550">
    <property type="entry name" value="PP-binding"/>
    <property type="match status" value="4"/>
</dbReference>
<dbReference type="SUPFAM" id="SSF47336">
    <property type="entry name" value="ACP-like"/>
    <property type="match status" value="4"/>
</dbReference>
<dbReference type="Proteomes" id="UP000502421">
    <property type="component" value="Chromosome"/>
</dbReference>
<dbReference type="FunFam" id="3.30.300.30:FF:000010">
    <property type="entry name" value="Enterobactin synthetase component F"/>
    <property type="match status" value="4"/>
</dbReference>
<dbReference type="InterPro" id="IPR045851">
    <property type="entry name" value="AMP-bd_C_sf"/>
</dbReference>
<protein>
    <submittedName>
        <fullName evidence="8">Non-ribosomal peptide synthase/polyketide synthase</fullName>
    </submittedName>
</protein>
<dbReference type="GO" id="GO:0016874">
    <property type="term" value="F:ligase activity"/>
    <property type="evidence" value="ECO:0007669"/>
    <property type="project" value="UniProtKB-KW"/>
</dbReference>
<dbReference type="InterPro" id="IPR000873">
    <property type="entry name" value="AMP-dep_synth/lig_dom"/>
</dbReference>
<dbReference type="PROSITE" id="PS00455">
    <property type="entry name" value="AMP_BINDING"/>
    <property type="match status" value="4"/>
</dbReference>
<dbReference type="InterPro" id="IPR023213">
    <property type="entry name" value="CAT-like_dom_sf"/>
</dbReference>
<dbReference type="InterPro" id="IPR001242">
    <property type="entry name" value="Condensation_dom"/>
</dbReference>
<dbReference type="KEGG" id="coy:HF329_11105"/>
<dbReference type="PANTHER" id="PTHR45527:SF14">
    <property type="entry name" value="PLIPASTATIN SYNTHASE SUBUNIT B"/>
    <property type="match status" value="1"/>
</dbReference>
<evidence type="ECO:0000256" key="4">
    <source>
        <dbReference type="ARBA" id="ARBA00022553"/>
    </source>
</evidence>
<dbReference type="InterPro" id="IPR025110">
    <property type="entry name" value="AMP-bd_C"/>
</dbReference>
<dbReference type="CDD" id="cd19534">
    <property type="entry name" value="E_NRPS"/>
    <property type="match status" value="2"/>
</dbReference>
<dbReference type="InterPro" id="IPR010071">
    <property type="entry name" value="AA_adenyl_dom"/>
</dbReference>
<keyword evidence="4" id="KW-0597">Phosphoprotein</keyword>
<dbReference type="InterPro" id="IPR020806">
    <property type="entry name" value="PKS_PP-bd"/>
</dbReference>
<dbReference type="CDD" id="cd17643">
    <property type="entry name" value="A_NRPS_Cytc1-like"/>
    <property type="match status" value="1"/>
</dbReference>
<dbReference type="GO" id="GO:0072330">
    <property type="term" value="P:monocarboxylic acid biosynthetic process"/>
    <property type="evidence" value="ECO:0007669"/>
    <property type="project" value="UniProtKB-ARBA"/>
</dbReference>
<dbReference type="NCBIfam" id="NF004282">
    <property type="entry name" value="PRK05691.1"/>
    <property type="match status" value="4"/>
</dbReference>
<dbReference type="PROSITE" id="PS00012">
    <property type="entry name" value="PHOSPHOPANTETHEINE"/>
    <property type="match status" value="4"/>
</dbReference>
<dbReference type="GO" id="GO:0044550">
    <property type="term" value="P:secondary metabolite biosynthetic process"/>
    <property type="evidence" value="ECO:0007669"/>
    <property type="project" value="UniProtKB-ARBA"/>
</dbReference>
<dbReference type="EMBL" id="CP051205">
    <property type="protein sequence ID" value="QJB31841.1"/>
    <property type="molecule type" value="Genomic_DNA"/>
</dbReference>
<comment type="cofactor">
    <cofactor evidence="1">
        <name>pantetheine 4'-phosphate</name>
        <dbReference type="ChEBI" id="CHEBI:47942"/>
    </cofactor>
</comment>
<feature type="domain" description="Carrier" evidence="7">
    <location>
        <begin position="4093"/>
        <end position="4168"/>
    </location>
</feature>
<dbReference type="InterPro" id="IPR010060">
    <property type="entry name" value="NRPS_synth"/>
</dbReference>
<evidence type="ECO:0000256" key="1">
    <source>
        <dbReference type="ARBA" id="ARBA00001957"/>
    </source>
</evidence>
<dbReference type="FunFam" id="3.40.50.980:FF:000001">
    <property type="entry name" value="Non-ribosomal peptide synthetase"/>
    <property type="match status" value="3"/>
</dbReference>
<evidence type="ECO:0000256" key="3">
    <source>
        <dbReference type="ARBA" id="ARBA00022450"/>
    </source>
</evidence>
<name>A0AAE6ZFN5_9BACT</name>
<dbReference type="Pfam" id="PF00501">
    <property type="entry name" value="AMP-binding"/>
    <property type="match status" value="4"/>
</dbReference>
<keyword evidence="3" id="KW-0596">Phosphopantetheine</keyword>
<feature type="domain" description="Carrier" evidence="7">
    <location>
        <begin position="1049"/>
        <end position="1123"/>
    </location>
</feature>
<dbReference type="GO" id="GO:0043041">
    <property type="term" value="P:amino acid activation for nonribosomal peptide biosynthetic process"/>
    <property type="evidence" value="ECO:0007669"/>
    <property type="project" value="TreeGrafter"/>
</dbReference>
<dbReference type="InterPro" id="IPR006162">
    <property type="entry name" value="Ppantetheine_attach_site"/>
</dbReference>
<dbReference type="FunFam" id="3.30.559.30:FF:000001">
    <property type="entry name" value="Non-ribosomal peptide synthetase"/>
    <property type="match status" value="1"/>
</dbReference>
<dbReference type="Gene3D" id="3.30.559.30">
    <property type="entry name" value="Nonribosomal peptide synthetase, condensation domain"/>
    <property type="match status" value="6"/>
</dbReference>
<dbReference type="NCBIfam" id="TIGR01733">
    <property type="entry name" value="AA-adenyl-dom"/>
    <property type="match status" value="4"/>
</dbReference>
<dbReference type="SMART" id="SM00823">
    <property type="entry name" value="PKS_PP"/>
    <property type="match status" value="4"/>
</dbReference>
<dbReference type="GO" id="GO:0005737">
    <property type="term" value="C:cytoplasm"/>
    <property type="evidence" value="ECO:0007669"/>
    <property type="project" value="TreeGrafter"/>
</dbReference>
<dbReference type="RefSeq" id="WP_168804098.1">
    <property type="nucleotide sequence ID" value="NZ_CP051205.1"/>
</dbReference>
<evidence type="ECO:0000313" key="8">
    <source>
        <dbReference type="EMBL" id="QJB31841.1"/>
    </source>
</evidence>
<dbReference type="FunFam" id="1.10.1200.10:FF:000016">
    <property type="entry name" value="Non-ribosomal peptide synthase"/>
    <property type="match status" value="1"/>
</dbReference>
<dbReference type="Pfam" id="PF00668">
    <property type="entry name" value="Condensation"/>
    <property type="match status" value="6"/>
</dbReference>
<dbReference type="CDD" id="cd19531">
    <property type="entry name" value="LCL_NRPS-like"/>
    <property type="match status" value="2"/>
</dbReference>
<dbReference type="NCBIfam" id="TIGR01720">
    <property type="entry name" value="NRPS-para261"/>
    <property type="match status" value="2"/>
</dbReference>
<dbReference type="InterPro" id="IPR009081">
    <property type="entry name" value="PP-bd_ACP"/>
</dbReference>
<dbReference type="FunFam" id="2.30.38.10:FF:000001">
    <property type="entry name" value="Non-ribosomal peptide synthetase PvdI"/>
    <property type="match status" value="3"/>
</dbReference>
<feature type="domain" description="Carrier" evidence="7">
    <location>
        <begin position="5140"/>
        <end position="5215"/>
    </location>
</feature>
<dbReference type="InterPro" id="IPR020845">
    <property type="entry name" value="AMP-binding_CS"/>
</dbReference>
<dbReference type="Gene3D" id="1.10.1200.10">
    <property type="entry name" value="ACP-like"/>
    <property type="match status" value="4"/>
</dbReference>
<dbReference type="Gene3D" id="3.30.559.10">
    <property type="entry name" value="Chloramphenicol acetyltransferase-like domain"/>
    <property type="match status" value="6"/>
</dbReference>